<comment type="caution">
    <text evidence="1">The sequence shown here is derived from an EMBL/GenBank/DDBJ whole genome shotgun (WGS) entry which is preliminary data.</text>
</comment>
<dbReference type="AlphaFoldDB" id="A0A2S4WFX5"/>
<dbReference type="OrthoDB" id="2509690at2759"/>
<reference evidence="2" key="3">
    <citation type="journal article" date="2018" name="Mol. Plant Microbe Interact.">
        <title>Genome sequence resources for the wheat stripe rust pathogen (Puccinia striiformis f. sp. tritici) and the barley stripe rust pathogen (Puccinia striiformis f. sp. hordei).</title>
        <authorList>
            <person name="Xia C."/>
            <person name="Wang M."/>
            <person name="Yin C."/>
            <person name="Cornejo O.E."/>
            <person name="Hulbert S.H."/>
            <person name="Chen X."/>
        </authorList>
    </citation>
    <scope>NUCLEOTIDE SEQUENCE [LARGE SCALE GENOMIC DNA]</scope>
    <source>
        <strain evidence="2">93TX-2</strain>
    </source>
</reference>
<dbReference type="VEuPathDB" id="FungiDB:PSHT_03365"/>
<dbReference type="EMBL" id="PKSM01000031">
    <property type="protein sequence ID" value="POW20639.1"/>
    <property type="molecule type" value="Genomic_DNA"/>
</dbReference>
<dbReference type="Proteomes" id="UP000238274">
    <property type="component" value="Unassembled WGS sequence"/>
</dbReference>
<keyword evidence="2" id="KW-1185">Reference proteome</keyword>
<accession>A0A2S4WFX5</accession>
<sequence>MINSQAQRFWTINSMDDNSTPLNLYPAKDQINALADTGAHKDHVYLRNALEGIPLLTMDNFSHWRNRLEKLLTLQGLTDSLMKPKAFLPVNKTINSCR</sequence>
<reference evidence="1 2" key="1">
    <citation type="submission" date="2017-12" db="EMBL/GenBank/DDBJ databases">
        <title>Gene loss provides genomic basis for host adaptation in cereal stripe rust fungi.</title>
        <authorList>
            <person name="Xia C."/>
        </authorList>
    </citation>
    <scope>NUCLEOTIDE SEQUENCE [LARGE SCALE GENOMIC DNA]</scope>
    <source>
        <strain evidence="1 2">93TX-2</strain>
    </source>
</reference>
<organism evidence="1 2">
    <name type="scientific">Puccinia striiformis</name>
    <dbReference type="NCBI Taxonomy" id="27350"/>
    <lineage>
        <taxon>Eukaryota</taxon>
        <taxon>Fungi</taxon>
        <taxon>Dikarya</taxon>
        <taxon>Basidiomycota</taxon>
        <taxon>Pucciniomycotina</taxon>
        <taxon>Pucciniomycetes</taxon>
        <taxon>Pucciniales</taxon>
        <taxon>Pucciniaceae</taxon>
        <taxon>Puccinia</taxon>
    </lineage>
</organism>
<proteinExistence type="predicted"/>
<protein>
    <submittedName>
        <fullName evidence="1">Uncharacterized protein</fullName>
    </submittedName>
</protein>
<name>A0A2S4WFX5_9BASI</name>
<gene>
    <name evidence="1" type="ORF">PSHT_03365</name>
</gene>
<evidence type="ECO:0000313" key="2">
    <source>
        <dbReference type="Proteomes" id="UP000238274"/>
    </source>
</evidence>
<evidence type="ECO:0000313" key="1">
    <source>
        <dbReference type="EMBL" id="POW20639.1"/>
    </source>
</evidence>
<reference evidence="2" key="2">
    <citation type="journal article" date="2018" name="BMC Genomics">
        <title>Genomic insights into host adaptation between the wheat stripe rust pathogen (Puccinia striiformis f. sp. tritici) and the barley stripe rust pathogen (Puccinia striiformis f. sp. hordei).</title>
        <authorList>
            <person name="Xia C."/>
            <person name="Wang M."/>
            <person name="Yin C."/>
            <person name="Cornejo O.E."/>
            <person name="Hulbert S.H."/>
            <person name="Chen X."/>
        </authorList>
    </citation>
    <scope>NUCLEOTIDE SEQUENCE [LARGE SCALE GENOMIC DNA]</scope>
    <source>
        <strain evidence="2">93TX-2</strain>
    </source>
</reference>